<keyword evidence="7" id="KW-1185">Reference proteome</keyword>
<gene>
    <name evidence="6" type="ORF">TRFO_39735</name>
</gene>
<dbReference type="Pfam" id="PF00255">
    <property type="entry name" value="GSHPx"/>
    <property type="match status" value="1"/>
</dbReference>
<dbReference type="InterPro" id="IPR036249">
    <property type="entry name" value="Thioredoxin-like_sf"/>
</dbReference>
<evidence type="ECO:0000256" key="1">
    <source>
        <dbReference type="ARBA" id="ARBA00006926"/>
    </source>
</evidence>
<dbReference type="SUPFAM" id="SSF52833">
    <property type="entry name" value="Thioredoxin-like"/>
    <property type="match status" value="1"/>
</dbReference>
<organism evidence="6 7">
    <name type="scientific">Tritrichomonas foetus</name>
    <dbReference type="NCBI Taxonomy" id="1144522"/>
    <lineage>
        <taxon>Eukaryota</taxon>
        <taxon>Metamonada</taxon>
        <taxon>Parabasalia</taxon>
        <taxon>Tritrichomonadida</taxon>
        <taxon>Tritrichomonadidae</taxon>
        <taxon>Tritrichomonas</taxon>
    </lineage>
</organism>
<dbReference type="OrthoDB" id="446890at2759"/>
<dbReference type="GeneID" id="94847512"/>
<dbReference type="EMBL" id="MLAK01001351">
    <property type="protein sequence ID" value="OHS94068.1"/>
    <property type="molecule type" value="Genomic_DNA"/>
</dbReference>
<evidence type="ECO:0000256" key="5">
    <source>
        <dbReference type="RuleBase" id="RU000499"/>
    </source>
</evidence>
<protein>
    <recommendedName>
        <fullName evidence="5">Glutathione peroxidase</fullName>
    </recommendedName>
</protein>
<dbReference type="VEuPathDB" id="TrichDB:TRFO_39735"/>
<dbReference type="GO" id="GO:0004601">
    <property type="term" value="F:peroxidase activity"/>
    <property type="evidence" value="ECO:0007669"/>
    <property type="project" value="UniProtKB-KW"/>
</dbReference>
<proteinExistence type="inferred from homology"/>
<dbReference type="FunFam" id="3.40.30.10:FF:000010">
    <property type="entry name" value="Glutathione peroxidase"/>
    <property type="match status" value="1"/>
</dbReference>
<name>A0A1J4J9Y9_9EUKA</name>
<evidence type="ECO:0000313" key="6">
    <source>
        <dbReference type="EMBL" id="OHS94068.1"/>
    </source>
</evidence>
<dbReference type="PIRSF" id="PIRSF000303">
    <property type="entry name" value="Glutathion_perox"/>
    <property type="match status" value="1"/>
</dbReference>
<evidence type="ECO:0000256" key="2">
    <source>
        <dbReference type="ARBA" id="ARBA00022559"/>
    </source>
</evidence>
<keyword evidence="2 5" id="KW-0575">Peroxidase</keyword>
<comment type="similarity">
    <text evidence="1 5">Belongs to the glutathione peroxidase family.</text>
</comment>
<dbReference type="Gene3D" id="3.40.30.10">
    <property type="entry name" value="Glutaredoxin"/>
    <property type="match status" value="1"/>
</dbReference>
<dbReference type="PANTHER" id="PTHR11592">
    <property type="entry name" value="GLUTATHIONE PEROXIDASE"/>
    <property type="match status" value="1"/>
</dbReference>
<feature type="active site" evidence="4">
    <location>
        <position position="47"/>
    </location>
</feature>
<dbReference type="PROSITE" id="PS51355">
    <property type="entry name" value="GLUTATHIONE_PEROXID_3"/>
    <property type="match status" value="1"/>
</dbReference>
<evidence type="ECO:0000313" key="7">
    <source>
        <dbReference type="Proteomes" id="UP000179807"/>
    </source>
</evidence>
<reference evidence="6" key="1">
    <citation type="submission" date="2016-10" db="EMBL/GenBank/DDBJ databases">
        <authorList>
            <person name="Benchimol M."/>
            <person name="Almeida L.G."/>
            <person name="Vasconcelos A.T."/>
            <person name="Perreira-Neves A."/>
            <person name="Rosa I.A."/>
            <person name="Tasca T."/>
            <person name="Bogo M.R."/>
            <person name="de Souza W."/>
        </authorList>
    </citation>
    <scope>NUCLEOTIDE SEQUENCE [LARGE SCALE GENOMIC DNA]</scope>
    <source>
        <strain evidence="6">K</strain>
    </source>
</reference>
<evidence type="ECO:0000256" key="3">
    <source>
        <dbReference type="ARBA" id="ARBA00023002"/>
    </source>
</evidence>
<sequence length="177" mass="19874">MGLGHSDAEPQFTSIYDIPLKTIKGQDTTLAEYKGKVIMIVNIAGKCGFTPQLKGLEQLYQDKKDQGFVILGFPANDFMHQEPRSNDEIASSCSLNYGVTFPLFEKIVVRGHEQHQLFAYLISPKTNPKFSGEVSWNFNKFLISRKGEIINRFGSKQAPEDKDVIKCVDDAIKEPAE</sequence>
<dbReference type="PANTHER" id="PTHR11592:SF78">
    <property type="entry name" value="GLUTATHIONE PEROXIDASE"/>
    <property type="match status" value="1"/>
</dbReference>
<dbReference type="GO" id="GO:0034599">
    <property type="term" value="P:cellular response to oxidative stress"/>
    <property type="evidence" value="ECO:0007669"/>
    <property type="project" value="TreeGrafter"/>
</dbReference>
<dbReference type="Proteomes" id="UP000179807">
    <property type="component" value="Unassembled WGS sequence"/>
</dbReference>
<dbReference type="InterPro" id="IPR000889">
    <property type="entry name" value="Glutathione_peroxidase"/>
</dbReference>
<keyword evidence="3 5" id="KW-0560">Oxidoreductase</keyword>
<dbReference type="PRINTS" id="PR01011">
    <property type="entry name" value="GLUTPROXDASE"/>
</dbReference>
<comment type="caution">
    <text evidence="6">The sequence shown here is derived from an EMBL/GenBank/DDBJ whole genome shotgun (WGS) entry which is preliminary data.</text>
</comment>
<accession>A0A1J4J9Y9</accession>
<dbReference type="RefSeq" id="XP_068347205.1">
    <property type="nucleotide sequence ID" value="XM_068512808.1"/>
</dbReference>
<dbReference type="CDD" id="cd00340">
    <property type="entry name" value="GSH_Peroxidase"/>
    <property type="match status" value="1"/>
</dbReference>
<evidence type="ECO:0000256" key="4">
    <source>
        <dbReference type="PIRSR" id="PIRSR000303-1"/>
    </source>
</evidence>
<dbReference type="AlphaFoldDB" id="A0A1J4J9Y9"/>